<dbReference type="EMBL" id="CAHS01000021">
    <property type="protein sequence ID" value="CCG88460.1"/>
    <property type="molecule type" value="Genomic_DNA"/>
</dbReference>
<name>V5ZB21_9GAMM</name>
<comment type="caution">
    <text evidence="1">The sequence shown here is derived from an EMBL/GenBank/DDBJ whole genome shotgun (WGS) entry which is preliminary data.</text>
</comment>
<evidence type="ECO:0000313" key="2">
    <source>
        <dbReference type="Proteomes" id="UP000018217"/>
    </source>
</evidence>
<dbReference type="Gene3D" id="3.40.50.1240">
    <property type="entry name" value="Phosphoglycerate mutase-like"/>
    <property type="match status" value="1"/>
</dbReference>
<proteinExistence type="predicted"/>
<dbReference type="InterPro" id="IPR029033">
    <property type="entry name" value="His_PPase_superfam"/>
</dbReference>
<reference evidence="1 2" key="1">
    <citation type="journal article" date="2013" name="Syst. Appl. Microbiol.">
        <title>Phylogenetic position and virulence apparatus of the pear flower necrosis pathogen Erwinia piriflorinigrans CFBP 5888T as assessed by comparative genomics.</title>
        <authorList>
            <person name="Smits T.H."/>
            <person name="Rezzonico F."/>
            <person name="Lopez M.M."/>
            <person name="Blom J."/>
            <person name="Goesmann A."/>
            <person name="Frey J.E."/>
            <person name="Duffy B."/>
        </authorList>
    </citation>
    <scope>NUCLEOTIDE SEQUENCE [LARGE SCALE GENOMIC DNA]</scope>
    <source>
        <strain evidence="2">CFBP5888</strain>
    </source>
</reference>
<dbReference type="STRING" id="1161919.EPIR_3097"/>
<dbReference type="AlphaFoldDB" id="V5ZB21"/>
<keyword evidence="2" id="KW-1185">Reference proteome</keyword>
<dbReference type="Pfam" id="PF00300">
    <property type="entry name" value="His_Phos_1"/>
    <property type="match status" value="1"/>
</dbReference>
<dbReference type="InterPro" id="IPR013078">
    <property type="entry name" value="His_Pase_superF_clade-1"/>
</dbReference>
<evidence type="ECO:0008006" key="3">
    <source>
        <dbReference type="Google" id="ProtNLM"/>
    </source>
</evidence>
<dbReference type="SUPFAM" id="SSF53254">
    <property type="entry name" value="Phosphoglycerate mutase-like"/>
    <property type="match status" value="1"/>
</dbReference>
<sequence length="192" mass="21427">MSITLMRHGKPHQPPSGRRSAQAMMQWCDAYDLAEICDRPPDRSLRLAGEADIIVTSPLPRARSSLDKLGKTANMIDGLYSEVALPAIPLAFPTLPPFIWLPLLRVMWLLGYSGKVESYAQAKQRAVQAAEQLTQLAEHGNVLLMGHGIMNKLISRQLRKLGWRGEKHASSRYWSSAVYRQIHSSGRQADKG</sequence>
<protein>
    <recommendedName>
        <fullName evidence="3">Phosphoglycerate mutase</fullName>
    </recommendedName>
</protein>
<organism evidence="1 2">
    <name type="scientific">Erwinia piriflorinigrans CFBP 5888</name>
    <dbReference type="NCBI Taxonomy" id="1161919"/>
    <lineage>
        <taxon>Bacteria</taxon>
        <taxon>Pseudomonadati</taxon>
        <taxon>Pseudomonadota</taxon>
        <taxon>Gammaproteobacteria</taxon>
        <taxon>Enterobacterales</taxon>
        <taxon>Erwiniaceae</taxon>
        <taxon>Erwinia</taxon>
    </lineage>
</organism>
<dbReference type="RefSeq" id="WP_023656222.1">
    <property type="nucleotide sequence ID" value="NZ_CAHS01000021.1"/>
</dbReference>
<dbReference type="OrthoDB" id="9156506at2"/>
<accession>V5ZB21</accession>
<gene>
    <name evidence="1" type="ORF">EPIR_3097</name>
</gene>
<evidence type="ECO:0000313" key="1">
    <source>
        <dbReference type="EMBL" id="CCG88460.1"/>
    </source>
</evidence>
<dbReference type="Proteomes" id="UP000018217">
    <property type="component" value="Unassembled WGS sequence"/>
</dbReference>